<reference evidence="1 2" key="1">
    <citation type="submission" date="2015-11" db="EMBL/GenBank/DDBJ databases">
        <title>Draft genome of Sulfurovum riftiae 1812E, a member of the Epsilonproteobacteria isolated from the tube of the deep-sea hydrothermal vent tubewom Riftia pachyptila.</title>
        <authorList>
            <person name="Vetriani C."/>
            <person name="Giovannelli D."/>
        </authorList>
    </citation>
    <scope>NUCLEOTIDE SEQUENCE [LARGE SCALE GENOMIC DNA]</scope>
    <source>
        <strain evidence="1 2">1812E</strain>
    </source>
</reference>
<keyword evidence="2" id="KW-1185">Reference proteome</keyword>
<dbReference type="EMBL" id="LNKT01000056">
    <property type="protein sequence ID" value="KYJ85936.1"/>
    <property type="molecule type" value="Genomic_DNA"/>
</dbReference>
<dbReference type="STRING" id="1630136.AS592_04945"/>
<organism evidence="1 2">
    <name type="scientific">Sulfurovum riftiae</name>
    <dbReference type="NCBI Taxonomy" id="1630136"/>
    <lineage>
        <taxon>Bacteria</taxon>
        <taxon>Pseudomonadati</taxon>
        <taxon>Campylobacterota</taxon>
        <taxon>Epsilonproteobacteria</taxon>
        <taxon>Campylobacterales</taxon>
        <taxon>Sulfurovaceae</taxon>
        <taxon>Sulfurovum</taxon>
    </lineage>
</organism>
<protein>
    <recommendedName>
        <fullName evidence="3">Lipoprotein</fullName>
    </recommendedName>
</protein>
<sequence>MKSILPLATITITAILLLAGCSDKEKEKSLTEGGMKCGAGKCGSSMVDGSAVLVKKKVNILDQLTKEDKRRDCVLKAKTTKALYNCVRDPKTGRLTVKETSISTFKNTIEATEKKAPKKADESIMKCQAGKCTSGK</sequence>
<dbReference type="Proteomes" id="UP000075359">
    <property type="component" value="Unassembled WGS sequence"/>
</dbReference>
<evidence type="ECO:0000313" key="1">
    <source>
        <dbReference type="EMBL" id="KYJ85936.1"/>
    </source>
</evidence>
<dbReference type="OrthoDB" id="5373086at2"/>
<evidence type="ECO:0008006" key="3">
    <source>
        <dbReference type="Google" id="ProtNLM"/>
    </source>
</evidence>
<accession>A0A151CEH8</accession>
<dbReference type="PROSITE" id="PS51257">
    <property type="entry name" value="PROKAR_LIPOPROTEIN"/>
    <property type="match status" value="1"/>
</dbReference>
<dbReference type="AlphaFoldDB" id="A0A151CEH8"/>
<dbReference type="RefSeq" id="WP_067331921.1">
    <property type="nucleotide sequence ID" value="NZ_LNKT01000056.1"/>
</dbReference>
<name>A0A151CEH8_9BACT</name>
<evidence type="ECO:0000313" key="2">
    <source>
        <dbReference type="Proteomes" id="UP000075359"/>
    </source>
</evidence>
<proteinExistence type="predicted"/>
<comment type="caution">
    <text evidence="1">The sequence shown here is derived from an EMBL/GenBank/DDBJ whole genome shotgun (WGS) entry which is preliminary data.</text>
</comment>
<gene>
    <name evidence="1" type="ORF">AS592_04945</name>
</gene>